<reference evidence="1" key="1">
    <citation type="journal article" date="2013" name="Environ. Microbiol.">
        <title>Microbiota from the distal guts of lean and obese adolescents exhibit partial functional redundancy besides clear differences in community structure.</title>
        <authorList>
            <person name="Ferrer M."/>
            <person name="Ruiz A."/>
            <person name="Lanza F."/>
            <person name="Haange S.B."/>
            <person name="Oberbach A."/>
            <person name="Till H."/>
            <person name="Bargiela R."/>
            <person name="Campoy C."/>
            <person name="Segura M.T."/>
            <person name="Richter M."/>
            <person name="von Bergen M."/>
            <person name="Seifert J."/>
            <person name="Suarez A."/>
        </authorList>
    </citation>
    <scope>NUCLEOTIDE SEQUENCE</scope>
</reference>
<dbReference type="EMBL" id="AJWZ01009596">
    <property type="protein sequence ID" value="EKC50864.1"/>
    <property type="molecule type" value="Genomic_DNA"/>
</dbReference>
<dbReference type="AlphaFoldDB" id="K1S5T9"/>
<evidence type="ECO:0000313" key="1">
    <source>
        <dbReference type="EMBL" id="EKC50864.1"/>
    </source>
</evidence>
<dbReference type="GO" id="GO:0004803">
    <property type="term" value="F:transposase activity"/>
    <property type="evidence" value="ECO:0007669"/>
    <property type="project" value="TreeGrafter"/>
</dbReference>
<dbReference type="InterPro" id="IPR053392">
    <property type="entry name" value="Transposase_IS30-like"/>
</dbReference>
<proteinExistence type="predicted"/>
<dbReference type="InterPro" id="IPR051917">
    <property type="entry name" value="Transposase-Integrase"/>
</dbReference>
<dbReference type="NCBIfam" id="NF033563">
    <property type="entry name" value="transpos_IS30"/>
    <property type="match status" value="1"/>
</dbReference>
<dbReference type="GO" id="GO:0005829">
    <property type="term" value="C:cytosol"/>
    <property type="evidence" value="ECO:0007669"/>
    <property type="project" value="TreeGrafter"/>
</dbReference>
<organism evidence="1">
    <name type="scientific">human gut metagenome</name>
    <dbReference type="NCBI Taxonomy" id="408170"/>
    <lineage>
        <taxon>unclassified sequences</taxon>
        <taxon>metagenomes</taxon>
        <taxon>organismal metagenomes</taxon>
    </lineage>
</organism>
<dbReference type="InterPro" id="IPR012337">
    <property type="entry name" value="RNaseH-like_sf"/>
</dbReference>
<protein>
    <submittedName>
        <fullName evidence="1">Integrase catalytic subunit</fullName>
    </submittedName>
</protein>
<dbReference type="SUPFAM" id="SSF53098">
    <property type="entry name" value="Ribonuclease H-like"/>
    <property type="match status" value="1"/>
</dbReference>
<dbReference type="PANTHER" id="PTHR10948">
    <property type="entry name" value="TRANSPOSASE"/>
    <property type="match status" value="1"/>
</dbReference>
<comment type="caution">
    <text evidence="1">The sequence shown here is derived from an EMBL/GenBank/DDBJ whole genome shotgun (WGS) entry which is preliminary data.</text>
</comment>
<dbReference type="GO" id="GO:0032196">
    <property type="term" value="P:transposition"/>
    <property type="evidence" value="ECO:0007669"/>
    <property type="project" value="TreeGrafter"/>
</dbReference>
<gene>
    <name evidence="1" type="ORF">OBE_13898</name>
</gene>
<name>K1S5T9_9ZZZZ</name>
<sequence>MKYEVNKRQCGRELKIGNDYKFLNYIEKKIADEKYSPAATLMEIKKENIKFDTEICLTTLYNYIKSGVFLNLTLEELPYRRKKKKATHRRVQKRLSVGTSISERPKEILERDEFGHWEMDTVVGAQGKGKKSLLVLTERKTRFELLFLLKDHTSNEVVKALDKLERRVSEKLQRDIQ</sequence>
<accession>K1S5T9</accession>
<dbReference type="PANTHER" id="PTHR10948:SF23">
    <property type="entry name" value="TRANSPOSASE INSI FOR INSERTION SEQUENCE ELEMENT IS30A-RELATED"/>
    <property type="match status" value="1"/>
</dbReference>
<feature type="non-terminal residue" evidence="1">
    <location>
        <position position="177"/>
    </location>
</feature>